<evidence type="ECO:0000313" key="3">
    <source>
        <dbReference type="Proteomes" id="UP001219518"/>
    </source>
</evidence>
<dbReference type="AlphaFoldDB" id="A0AAE1HH36"/>
<keyword evidence="2" id="KW-0347">Helicase</keyword>
<dbReference type="EMBL" id="JAHWGI010001033">
    <property type="protein sequence ID" value="KAK3921250.1"/>
    <property type="molecule type" value="Genomic_DNA"/>
</dbReference>
<gene>
    <name evidence="2" type="ORF">KUF71_010465</name>
</gene>
<name>A0AAE1HH36_9NEOP</name>
<keyword evidence="3" id="KW-1185">Reference proteome</keyword>
<dbReference type="GO" id="GO:0004386">
    <property type="term" value="F:helicase activity"/>
    <property type="evidence" value="ECO:0007669"/>
    <property type="project" value="UniProtKB-KW"/>
</dbReference>
<keyword evidence="2" id="KW-0067">ATP-binding</keyword>
<feature type="compositionally biased region" description="Pro residues" evidence="1">
    <location>
        <begin position="228"/>
        <end position="237"/>
    </location>
</feature>
<dbReference type="Gene3D" id="4.10.60.10">
    <property type="entry name" value="Zinc finger, CCHC-type"/>
    <property type="match status" value="1"/>
</dbReference>
<keyword evidence="2" id="KW-0547">Nucleotide-binding</keyword>
<dbReference type="Proteomes" id="UP001219518">
    <property type="component" value="Unassembled WGS sequence"/>
</dbReference>
<keyword evidence="2" id="KW-0378">Hydrolase</keyword>
<feature type="compositionally biased region" description="Polar residues" evidence="1">
    <location>
        <begin position="206"/>
        <end position="216"/>
    </location>
</feature>
<organism evidence="2 3">
    <name type="scientific">Frankliniella fusca</name>
    <dbReference type="NCBI Taxonomy" id="407009"/>
    <lineage>
        <taxon>Eukaryota</taxon>
        <taxon>Metazoa</taxon>
        <taxon>Ecdysozoa</taxon>
        <taxon>Arthropoda</taxon>
        <taxon>Hexapoda</taxon>
        <taxon>Insecta</taxon>
        <taxon>Pterygota</taxon>
        <taxon>Neoptera</taxon>
        <taxon>Paraneoptera</taxon>
        <taxon>Thysanoptera</taxon>
        <taxon>Terebrantia</taxon>
        <taxon>Thripoidea</taxon>
        <taxon>Thripidae</taxon>
        <taxon>Frankliniella</taxon>
    </lineage>
</organism>
<dbReference type="PANTHER" id="PTHR33198:SF19">
    <property type="entry name" value="CCHC-TYPE DOMAIN-CONTAINING PROTEIN"/>
    <property type="match status" value="1"/>
</dbReference>
<evidence type="ECO:0000256" key="1">
    <source>
        <dbReference type="SAM" id="MobiDB-lite"/>
    </source>
</evidence>
<evidence type="ECO:0000313" key="2">
    <source>
        <dbReference type="EMBL" id="KAK3921250.1"/>
    </source>
</evidence>
<comment type="caution">
    <text evidence="2">The sequence shown here is derived from an EMBL/GenBank/DDBJ whole genome shotgun (WGS) entry which is preliminary data.</text>
</comment>
<reference evidence="2" key="2">
    <citation type="journal article" date="2023" name="BMC Genomics">
        <title>Pest status, molecular evolution, and epigenetic factors derived from the genome assembly of Frankliniella fusca, a thysanopteran phytovirus vector.</title>
        <authorList>
            <person name="Catto M.A."/>
            <person name="Labadie P.E."/>
            <person name="Jacobson A.L."/>
            <person name="Kennedy G.G."/>
            <person name="Srinivasan R."/>
            <person name="Hunt B.G."/>
        </authorList>
    </citation>
    <scope>NUCLEOTIDE SEQUENCE</scope>
    <source>
        <strain evidence="2">PL_HMW_Pooled</strain>
    </source>
</reference>
<protein>
    <submittedName>
        <fullName evidence="2">ATP-dependent RNA helicase glh-4</fullName>
    </submittedName>
</protein>
<proteinExistence type="predicted"/>
<sequence>MVPPPAIQGVLMQKLGELEHFDPNGPNTFSQWVERFNIFCECNAIPLEPTDKEGRFFAESNRRRNLFLMMVGPRAYAILQRELCPVSPSNRQIPILVETLKEHYEPVGHIQANRFMFSHRLQQPNESVAEFISALTSIAATCGWDNWDDALMGQLLVGIRHQDTRAKLIDMKNATWLGMKTEALKDDKMRVQMRTFAQAHAQIQQRVMTVQKNPKSSGKKDTTVSPTAPKPGKPPAPAAGAPPAGAPPANPSSGGGRRFGPCHRCGRRHDARTCPSINLECRACHKKGHFAHRCPSKPVPVKLVSVPPEGDVPPEGELNEDLEQLVDHLLSF</sequence>
<feature type="region of interest" description="Disordered" evidence="1">
    <location>
        <begin position="206"/>
        <end position="255"/>
    </location>
</feature>
<reference evidence="2" key="1">
    <citation type="submission" date="2021-07" db="EMBL/GenBank/DDBJ databases">
        <authorList>
            <person name="Catto M.A."/>
            <person name="Jacobson A."/>
            <person name="Kennedy G."/>
            <person name="Labadie P."/>
            <person name="Hunt B.G."/>
            <person name="Srinivasan R."/>
        </authorList>
    </citation>
    <scope>NUCLEOTIDE SEQUENCE</scope>
    <source>
        <strain evidence="2">PL_HMW_Pooled</strain>
        <tissue evidence="2">Head</tissue>
    </source>
</reference>
<accession>A0AAE1HH36</accession>
<dbReference type="PANTHER" id="PTHR33198">
    <property type="entry name" value="ANK_REP_REGION DOMAIN-CONTAINING PROTEIN-RELATED"/>
    <property type="match status" value="1"/>
</dbReference>